<dbReference type="InterPro" id="IPR034641">
    <property type="entry name" value="RGL11"/>
</dbReference>
<dbReference type="InterPro" id="IPR035986">
    <property type="entry name" value="PKD_dom_sf"/>
</dbReference>
<protein>
    <submittedName>
        <fullName evidence="3">Por secretion system C-terminal sorting domain-containing protein</fullName>
    </submittedName>
</protein>
<dbReference type="InterPro" id="IPR013783">
    <property type="entry name" value="Ig-like_fold"/>
</dbReference>
<dbReference type="EMBL" id="FOXS01000007">
    <property type="protein sequence ID" value="SFQ76187.1"/>
    <property type="molecule type" value="Genomic_DNA"/>
</dbReference>
<evidence type="ECO:0000313" key="4">
    <source>
        <dbReference type="Proteomes" id="UP000199029"/>
    </source>
</evidence>
<feature type="signal peptide" evidence="1">
    <location>
        <begin position="1"/>
        <end position="27"/>
    </location>
</feature>
<dbReference type="RefSeq" id="WP_092677903.1">
    <property type="nucleotide sequence ID" value="NZ_FOXS01000007.1"/>
</dbReference>
<sequence>MITNVPSFKAALLFCVACLLLIAPAQAQKVLEKLNRGVVAVRTSSNQVYVGWRLFGNDPSGIAFNVYRGAVKANAAPITNSTNFVDNTTANATYSVRPVVNGVEQAGSSTALVQAKQFLSVPLQVPTGGTTPTGEAYTYSPNDASVADLDGDGEYEIVLKWDPSNAKDNSQSGYTGNVYIDAYKLNGTRLWRIDLGRNIRAGAHYTQLMVYDLDSDGKAEISVKTADGTVDGQGVVIGNAAADYRNTAGYVLAGPEFMTVFNGLTGAAMATTAYLPARGAVSSWGDSYGNRVDRFISAIAYLDGQRPSLVMGRGYYTRLVRVAWDWRNGQLTHRWTFDSNDPGNGAYAGQGNHQLTVGDVDGDGKDEICNGASIIDDDGRGLYSTGYGHGDALHMTDMDPSRPGQEVWMSHETPSQYAGKGLQLRDARTGELLWGVNTTGDIGRAMAADIDPRHLGYEMWGSSGGLYNAKGEQIGTAKPTVNFGLWWDGDLQRELLDAGYNSTTGVSTVRLEKWNYLTNSLSRLLTPSLPENGTGQTINTTKANPCISADIFGDWREEFILRSADNTQLLIYTTTIPTATRIPTLMHDAQYRTQVALQNSAYNQPPHPSFYLGEGMTAPTYNISLIGAAITPMVSPASYLAPANAAAVYGKDIRLDWDGAADRYNVFVGSSPGALQLVAEGITQSEYLLAGANPLGTSYWRVDALKDGEGTRDGEVAVGSVWSFQAQDLVAPTVLSKDFTVTLVNGTASISGADVDNGSSDDYGIASIVASPATFTCATLGENRVTLTVADNNGNTATAAATVTVVGSIPTPSIAVTPSSTVYTGGVPTTLYLGYGPQAATLRASGGVSYQWSPAAGLSTAAGDAPVFTATAPGTYAYTVTATNEYGCTATATVTLTVINAVCGNKNDKVLLCHNGNTICIDAADVQERLTSAGYRDVLGACPGTVASAEAATAALARPTAFEAYPNPFMERTSISFQSAGQSAARLQVFNGIGQVVATLFDGVAEAGQAYTLTLESKGLPTGLYTCRLVLNGQVQTQKLMIVR</sequence>
<dbReference type="Proteomes" id="UP000199029">
    <property type="component" value="Unassembled WGS sequence"/>
</dbReference>
<keyword evidence="1" id="KW-0732">Signal</keyword>
<evidence type="ECO:0000313" key="3">
    <source>
        <dbReference type="EMBL" id="SFQ76187.1"/>
    </source>
</evidence>
<dbReference type="CDD" id="cd10318">
    <property type="entry name" value="RGL11"/>
    <property type="match status" value="1"/>
</dbReference>
<dbReference type="SUPFAM" id="SSF69318">
    <property type="entry name" value="Integrin alpha N-terminal domain"/>
    <property type="match status" value="1"/>
</dbReference>
<dbReference type="InterPro" id="IPR049366">
    <property type="entry name" value="RGL11_C"/>
</dbReference>
<dbReference type="PANTHER" id="PTHR43118">
    <property type="entry name" value="RHAMNOGALACTURONAN LYASE (EUROFUNG)"/>
    <property type="match status" value="1"/>
</dbReference>
<dbReference type="STRING" id="1227077.SAMN04515668_4188"/>
<proteinExistence type="predicted"/>
<dbReference type="NCBIfam" id="TIGR04183">
    <property type="entry name" value="Por_Secre_tail"/>
    <property type="match status" value="1"/>
</dbReference>
<dbReference type="Gene3D" id="2.60.40.10">
    <property type="entry name" value="Immunoglobulins"/>
    <property type="match status" value="3"/>
</dbReference>
<feature type="chain" id="PRO_5011595928" evidence="1">
    <location>
        <begin position="28"/>
        <end position="1044"/>
    </location>
</feature>
<dbReference type="Pfam" id="PF21348">
    <property type="entry name" value="RGL11_C"/>
    <property type="match status" value="1"/>
</dbReference>
<gene>
    <name evidence="3" type="ORF">SAMN04515668_4188</name>
</gene>
<keyword evidence="4" id="KW-1185">Reference proteome</keyword>
<dbReference type="OrthoDB" id="9802318at2"/>
<dbReference type="PROSITE" id="PS50093">
    <property type="entry name" value="PKD"/>
    <property type="match status" value="1"/>
</dbReference>
<accession>A0A1I6B5W4</accession>
<dbReference type="InterPro" id="IPR028994">
    <property type="entry name" value="Integrin_alpha_N"/>
</dbReference>
<dbReference type="AlphaFoldDB" id="A0A1I6B5W4"/>
<dbReference type="Pfam" id="PF18370">
    <property type="entry name" value="RGI_lyase"/>
    <property type="match status" value="1"/>
</dbReference>
<reference evidence="4" key="1">
    <citation type="submission" date="2016-10" db="EMBL/GenBank/DDBJ databases">
        <authorList>
            <person name="Varghese N."/>
            <person name="Submissions S."/>
        </authorList>
    </citation>
    <scope>NUCLEOTIDE SEQUENCE [LARGE SCALE GENOMIC DNA]</scope>
    <source>
        <strain evidence="4">OR362-8,ATCC BAA-1266,JCM 13504</strain>
    </source>
</reference>
<dbReference type="InterPro" id="IPR026444">
    <property type="entry name" value="Secre_tail"/>
</dbReference>
<evidence type="ECO:0000259" key="2">
    <source>
        <dbReference type="PROSITE" id="PS50093"/>
    </source>
</evidence>
<dbReference type="InterPro" id="IPR041624">
    <property type="entry name" value="RGI_lyase"/>
</dbReference>
<organism evidence="3 4">
    <name type="scientific">Hymenobacter arizonensis</name>
    <name type="common">Siccationidurans arizonensis</name>
    <dbReference type="NCBI Taxonomy" id="1227077"/>
    <lineage>
        <taxon>Bacteria</taxon>
        <taxon>Pseudomonadati</taxon>
        <taxon>Bacteroidota</taxon>
        <taxon>Cytophagia</taxon>
        <taxon>Cytophagales</taxon>
        <taxon>Hymenobacteraceae</taxon>
        <taxon>Hymenobacter</taxon>
    </lineage>
</organism>
<dbReference type="SUPFAM" id="SSF49299">
    <property type="entry name" value="PKD domain"/>
    <property type="match status" value="1"/>
</dbReference>
<feature type="domain" description="PKD" evidence="2">
    <location>
        <begin position="848"/>
        <end position="898"/>
    </location>
</feature>
<dbReference type="InterPro" id="IPR000601">
    <property type="entry name" value="PKD_dom"/>
</dbReference>
<evidence type="ECO:0000256" key="1">
    <source>
        <dbReference type="SAM" id="SignalP"/>
    </source>
</evidence>
<name>A0A1I6B5W4_HYMAR</name>
<dbReference type="PANTHER" id="PTHR43118:SF1">
    <property type="entry name" value="RHAMNOGALACTURONAN LYASE (EUROFUNG)"/>
    <property type="match status" value="1"/>
</dbReference>